<protein>
    <submittedName>
        <fullName evidence="1">Uncharacterized protein</fullName>
    </submittedName>
</protein>
<sequence length="48" mass="5082">MLLALTAHFGGGVLKALSRAAWKSTETLVHKGYCPDLTVDTARAPCLP</sequence>
<evidence type="ECO:0000313" key="1">
    <source>
        <dbReference type="EMBL" id="VVJ18807.1"/>
    </source>
</evidence>
<reference evidence="1 2" key="1">
    <citation type="submission" date="2019-09" db="EMBL/GenBank/DDBJ databases">
        <authorList>
            <person name="Leyn A S."/>
        </authorList>
    </citation>
    <scope>NUCLEOTIDE SEQUENCE [LARGE SCALE GENOMIC DNA]</scope>
    <source>
        <strain evidence="1">AA231_1</strain>
    </source>
</reference>
<proteinExistence type="predicted"/>
<accession>A0A6I8LSC0</accession>
<organism evidence="1 2">
    <name type="scientific">Amycolatopsis camponoti</name>
    <dbReference type="NCBI Taxonomy" id="2606593"/>
    <lineage>
        <taxon>Bacteria</taxon>
        <taxon>Bacillati</taxon>
        <taxon>Actinomycetota</taxon>
        <taxon>Actinomycetes</taxon>
        <taxon>Pseudonocardiales</taxon>
        <taxon>Pseudonocardiaceae</taxon>
        <taxon>Amycolatopsis</taxon>
    </lineage>
</organism>
<evidence type="ECO:0000313" key="2">
    <source>
        <dbReference type="Proteomes" id="UP000399805"/>
    </source>
</evidence>
<dbReference type="AlphaFoldDB" id="A0A6I8LSC0"/>
<dbReference type="Proteomes" id="UP000399805">
    <property type="component" value="Unassembled WGS sequence"/>
</dbReference>
<dbReference type="EMBL" id="CABVGP010000001">
    <property type="protein sequence ID" value="VVJ18807.1"/>
    <property type="molecule type" value="Genomic_DNA"/>
</dbReference>
<name>A0A6I8LSC0_9PSEU</name>
<keyword evidence="2" id="KW-1185">Reference proteome</keyword>
<gene>
    <name evidence="1" type="ORF">AA23TX_03828</name>
</gene>